<protein>
    <submittedName>
        <fullName evidence="1">Uncharacterized protein</fullName>
    </submittedName>
</protein>
<dbReference type="STRING" id="1798002.A2478_01575"/>
<name>A0A1F5T378_9BACT</name>
<dbReference type="EMBL" id="MFGJ01000001">
    <property type="protein sequence ID" value="OGF33372.1"/>
    <property type="molecule type" value="Genomic_DNA"/>
</dbReference>
<evidence type="ECO:0000313" key="1">
    <source>
        <dbReference type="EMBL" id="OGF33372.1"/>
    </source>
</evidence>
<organism evidence="1 2">
    <name type="scientific">Candidatus Falkowbacteria bacterium RIFOXYC2_FULL_36_12</name>
    <dbReference type="NCBI Taxonomy" id="1798002"/>
    <lineage>
        <taxon>Bacteria</taxon>
        <taxon>Candidatus Falkowiibacteriota</taxon>
    </lineage>
</organism>
<dbReference type="AlphaFoldDB" id="A0A1F5T378"/>
<accession>A0A1F5T378</accession>
<dbReference type="Proteomes" id="UP000179001">
    <property type="component" value="Unassembled WGS sequence"/>
</dbReference>
<gene>
    <name evidence="1" type="ORF">A2478_01575</name>
</gene>
<sequence>MSSQRSYAIIGIRIPVENIFRATEIRGCHHPLQPFRFCPDCAKPMWTNGPDKPTVSYINFESNRVIGLPHYITWVKTHFKEGRGVNNYVFIGLIAKTEFPPLVGKHVESCDLSFFETTKNSLKTLLDPDGMWDEAEFKLWGMSDYV</sequence>
<evidence type="ECO:0000313" key="2">
    <source>
        <dbReference type="Proteomes" id="UP000179001"/>
    </source>
</evidence>
<reference evidence="1 2" key="1">
    <citation type="journal article" date="2016" name="Nat. Commun.">
        <title>Thousands of microbial genomes shed light on interconnected biogeochemical processes in an aquifer system.</title>
        <authorList>
            <person name="Anantharaman K."/>
            <person name="Brown C.T."/>
            <person name="Hug L.A."/>
            <person name="Sharon I."/>
            <person name="Castelle C.J."/>
            <person name="Probst A.J."/>
            <person name="Thomas B.C."/>
            <person name="Singh A."/>
            <person name="Wilkins M.J."/>
            <person name="Karaoz U."/>
            <person name="Brodie E.L."/>
            <person name="Williams K.H."/>
            <person name="Hubbard S.S."/>
            <person name="Banfield J.F."/>
        </authorList>
    </citation>
    <scope>NUCLEOTIDE SEQUENCE [LARGE SCALE GENOMIC DNA]</scope>
</reference>
<comment type="caution">
    <text evidence="1">The sequence shown here is derived from an EMBL/GenBank/DDBJ whole genome shotgun (WGS) entry which is preliminary data.</text>
</comment>
<proteinExistence type="predicted"/>